<feature type="domain" description="RNA polymerase II assembly factor Rtp1 C-terminal" evidence="3">
    <location>
        <begin position="745"/>
        <end position="876"/>
    </location>
</feature>
<accession>A0A8K0XU96</accession>
<comment type="similarity">
    <text evidence="1">Belongs to the Tango6 family.</text>
</comment>
<comment type="caution">
    <text evidence="5">The sequence shown here is derived from an EMBL/GenBank/DDBJ whole genome shotgun (WGS) entry which is preliminary data.</text>
</comment>
<evidence type="ECO:0000313" key="5">
    <source>
        <dbReference type="EMBL" id="KAH8105986.1"/>
    </source>
</evidence>
<evidence type="ECO:0000256" key="1">
    <source>
        <dbReference type="ARBA" id="ARBA00005724"/>
    </source>
</evidence>
<feature type="region of interest" description="Disordered" evidence="2">
    <location>
        <begin position="942"/>
        <end position="970"/>
    </location>
</feature>
<evidence type="ECO:0000259" key="3">
    <source>
        <dbReference type="Pfam" id="PF10363"/>
    </source>
</evidence>
<reference evidence="5" key="1">
    <citation type="journal article" date="2021" name="New Phytol.">
        <title>Evolutionary innovations through gain and loss of genes in the ectomycorrhizal Boletales.</title>
        <authorList>
            <person name="Wu G."/>
            <person name="Miyauchi S."/>
            <person name="Morin E."/>
            <person name="Kuo A."/>
            <person name="Drula E."/>
            <person name="Varga T."/>
            <person name="Kohler A."/>
            <person name="Feng B."/>
            <person name="Cao Y."/>
            <person name="Lipzen A."/>
            <person name="Daum C."/>
            <person name="Hundley H."/>
            <person name="Pangilinan J."/>
            <person name="Johnson J."/>
            <person name="Barry K."/>
            <person name="LaButti K."/>
            <person name="Ng V."/>
            <person name="Ahrendt S."/>
            <person name="Min B."/>
            <person name="Choi I.G."/>
            <person name="Park H."/>
            <person name="Plett J.M."/>
            <person name="Magnuson J."/>
            <person name="Spatafora J.W."/>
            <person name="Nagy L.G."/>
            <person name="Henrissat B."/>
            <person name="Grigoriev I.V."/>
            <person name="Yang Z.L."/>
            <person name="Xu J."/>
            <person name="Martin F.M."/>
        </authorList>
    </citation>
    <scope>NUCLEOTIDE SEQUENCE</scope>
    <source>
        <strain evidence="5">KKN 215</strain>
    </source>
</reference>
<dbReference type="AlphaFoldDB" id="A0A8K0XU96"/>
<evidence type="ECO:0000259" key="4">
    <source>
        <dbReference type="Pfam" id="PF23565"/>
    </source>
</evidence>
<dbReference type="OrthoDB" id="39591at2759"/>
<dbReference type="SUPFAM" id="SSF48371">
    <property type="entry name" value="ARM repeat"/>
    <property type="match status" value="1"/>
</dbReference>
<evidence type="ECO:0000256" key="2">
    <source>
        <dbReference type="SAM" id="MobiDB-lite"/>
    </source>
</evidence>
<dbReference type="InterPro" id="IPR057407">
    <property type="entry name" value="HEAT_TANGO6"/>
</dbReference>
<protein>
    <recommendedName>
        <fullName evidence="7">RNA polymerase II assembly factor Rtp1 C-terminal domain-containing protein</fullName>
    </recommendedName>
</protein>
<sequence>MMQNPELASVITAGAFLVGDTRSGNLSDIRSVLVSRLVQYDKYSRREPGTYTGTLEDIQLETAKQSLAVISRVQSLLNVDSSKGKSTVSSSSAAAPPDGNVIGTRDLAQIRTLLSIFFKWAMHPLLDKVIAAIPTTSPGSRGLNAPIIDLTTVPHDFELLCSLLDQFVRVVLPDGIQSTFAPTHITVAILDRHLASLVRPCIVLGWLPKALASDSIRPVDNLRPLLIHFISMLPVQQAVTALTDALPHFARLPYARKACTFLLSRQLLRRDGVRGTISALFADVEELSDQAPLERFEQVSRLLRAIPTGMSAPDYFGTVAPQLADVLSANGVPPVQLRAAAFALSHMLTSEDDSTNQAVVERIILPIFHRPFLQDPLSVTEGKNNLQSPSNALVTLQALLINTDPSPALISMLLTPIIPALFSLSSQLERLRMADPSLRTSLQGFLGTWGRVIGAQEGIATLWLVVEGEGEDWIVDIAGDIKQIREHDRKTPLALFTPEDLEHAEENGDFDIDSNLLKLKPDPFQFVQYLKLIDRPDISSELFVMLLEGYRKLKSDVNGDPMRTLLYLQLIVQVQTQLSDDKSRANILKKPGHILSFIKHALESSMTEPSATSLRLKQEPKGLGLKDLRIVDEEEVTVLEEDADSDDEDSPEAPSQLKDDDMTVTAVNLLLSILEANPDLTSSTAPVLDEIFDLIETLATEGAEAVKPLAREARMVMTARLASSSMPASSTFKQTSEEESAKETYQKALKLLQDPLLPVRAHGLLLLRQLVSPRTSQKLPLSPPEEPALDKALIPGILSIFMQSLQDDDSYIFLNAVQGLAAMVDGYGKDTLKGLVSKYSQGLDGLAGSAMTQQDVDIKTRIGEALNQVIRRCGEALPRYADVLVPSLFAMVATTHLPTPLRVSALSLLAQCVNTSPIALLPYSEDIFEAIVDLLHVESVPMTRGPPKPAESRSRIPAEDGDKSNVPNAPLMDNQPTAANPKFPPLRRAALHFLSLLTRVFTSQILESSSISYTIPNNTIKRARITVGYVAVVDEDNIVRVMADETLEGLNRLSSALLGL</sequence>
<dbReference type="PANTHER" id="PTHR20959">
    <property type="entry name" value="TRANSPORT AND GOLGI ORGANIZATION PROTEIN 6 FAMILY MEMBER"/>
    <property type="match status" value="1"/>
</dbReference>
<dbReference type="Gene3D" id="1.25.10.10">
    <property type="entry name" value="Leucine-rich Repeat Variant"/>
    <property type="match status" value="1"/>
</dbReference>
<dbReference type="InterPro" id="IPR019451">
    <property type="entry name" value="Rtp1_C1"/>
</dbReference>
<proteinExistence type="inferred from homology"/>
<dbReference type="GO" id="GO:0009306">
    <property type="term" value="P:protein secretion"/>
    <property type="evidence" value="ECO:0007669"/>
    <property type="project" value="TreeGrafter"/>
</dbReference>
<keyword evidence="6" id="KW-1185">Reference proteome</keyword>
<feature type="domain" description="TANGO6 HEAT repeat" evidence="4">
    <location>
        <begin position="267"/>
        <end position="427"/>
    </location>
</feature>
<dbReference type="InterPro" id="IPR039600">
    <property type="entry name" value="TANGO6/Rtp1"/>
</dbReference>
<feature type="compositionally biased region" description="Basic and acidic residues" evidence="2">
    <location>
        <begin position="950"/>
        <end position="963"/>
    </location>
</feature>
<dbReference type="EMBL" id="JAEVFJ010000003">
    <property type="protein sequence ID" value="KAH8105986.1"/>
    <property type="molecule type" value="Genomic_DNA"/>
</dbReference>
<organism evidence="5 6">
    <name type="scientific">Cristinia sonorae</name>
    <dbReference type="NCBI Taxonomy" id="1940300"/>
    <lineage>
        <taxon>Eukaryota</taxon>
        <taxon>Fungi</taxon>
        <taxon>Dikarya</taxon>
        <taxon>Basidiomycota</taxon>
        <taxon>Agaricomycotina</taxon>
        <taxon>Agaricomycetes</taxon>
        <taxon>Agaricomycetidae</taxon>
        <taxon>Agaricales</taxon>
        <taxon>Pleurotineae</taxon>
        <taxon>Stephanosporaceae</taxon>
        <taxon>Cristinia</taxon>
    </lineage>
</organism>
<dbReference type="InterPro" id="IPR011989">
    <property type="entry name" value="ARM-like"/>
</dbReference>
<gene>
    <name evidence="5" type="ORF">BXZ70DRAFT_886180</name>
</gene>
<feature type="region of interest" description="Disordered" evidence="2">
    <location>
        <begin position="639"/>
        <end position="659"/>
    </location>
</feature>
<dbReference type="Proteomes" id="UP000813824">
    <property type="component" value="Unassembled WGS sequence"/>
</dbReference>
<evidence type="ECO:0000313" key="6">
    <source>
        <dbReference type="Proteomes" id="UP000813824"/>
    </source>
</evidence>
<dbReference type="Pfam" id="PF10363">
    <property type="entry name" value="RTP1_C1"/>
    <property type="match status" value="1"/>
</dbReference>
<dbReference type="PANTHER" id="PTHR20959:SF1">
    <property type="entry name" value="TRANSPORT AND GOLGI ORGANIZATION PROTEIN 6 HOMOLOG"/>
    <property type="match status" value="1"/>
</dbReference>
<feature type="compositionally biased region" description="Acidic residues" evidence="2">
    <location>
        <begin position="639"/>
        <end position="651"/>
    </location>
</feature>
<dbReference type="InterPro" id="IPR016024">
    <property type="entry name" value="ARM-type_fold"/>
</dbReference>
<dbReference type="Pfam" id="PF23565">
    <property type="entry name" value="ARM_TANGO6"/>
    <property type="match status" value="1"/>
</dbReference>
<evidence type="ECO:0008006" key="7">
    <source>
        <dbReference type="Google" id="ProtNLM"/>
    </source>
</evidence>
<name>A0A8K0XU96_9AGAR</name>